<dbReference type="AlphaFoldDB" id="W7TC91"/>
<evidence type="ECO:0000313" key="4">
    <source>
        <dbReference type="Proteomes" id="UP000019335"/>
    </source>
</evidence>
<feature type="region of interest" description="Disordered" evidence="1">
    <location>
        <begin position="253"/>
        <end position="276"/>
    </location>
</feature>
<name>W7TC91_9STRA</name>
<feature type="compositionally biased region" description="Basic and acidic residues" evidence="1">
    <location>
        <begin position="430"/>
        <end position="440"/>
    </location>
</feature>
<feature type="compositionally biased region" description="Low complexity" evidence="1">
    <location>
        <begin position="390"/>
        <end position="416"/>
    </location>
</feature>
<dbReference type="Proteomes" id="UP000019335">
    <property type="component" value="Chromosome 15"/>
</dbReference>
<evidence type="ECO:0000256" key="2">
    <source>
        <dbReference type="SAM" id="Phobius"/>
    </source>
</evidence>
<keyword evidence="2" id="KW-1133">Transmembrane helix</keyword>
<evidence type="ECO:0000313" key="3">
    <source>
        <dbReference type="EMBL" id="EWM23872.1"/>
    </source>
</evidence>
<proteinExistence type="predicted"/>
<gene>
    <name evidence="3" type="ORF">Naga_100202g6</name>
</gene>
<feature type="region of interest" description="Disordered" evidence="1">
    <location>
        <begin position="359"/>
        <end position="444"/>
    </location>
</feature>
<keyword evidence="2" id="KW-0472">Membrane</keyword>
<organism evidence="3 4">
    <name type="scientific">Nannochloropsis gaditana</name>
    <dbReference type="NCBI Taxonomy" id="72520"/>
    <lineage>
        <taxon>Eukaryota</taxon>
        <taxon>Sar</taxon>
        <taxon>Stramenopiles</taxon>
        <taxon>Ochrophyta</taxon>
        <taxon>Eustigmatophyceae</taxon>
        <taxon>Eustigmatales</taxon>
        <taxon>Monodopsidaceae</taxon>
        <taxon>Nannochloropsis</taxon>
    </lineage>
</organism>
<dbReference type="EMBL" id="AZIL01001421">
    <property type="protein sequence ID" value="EWM23872.1"/>
    <property type="molecule type" value="Genomic_DNA"/>
</dbReference>
<feature type="region of interest" description="Disordered" evidence="1">
    <location>
        <begin position="64"/>
        <end position="85"/>
    </location>
</feature>
<dbReference type="OrthoDB" id="10370706at2759"/>
<keyword evidence="2" id="KW-0812">Transmembrane</keyword>
<keyword evidence="4" id="KW-1185">Reference proteome</keyword>
<feature type="compositionally biased region" description="Basic and acidic residues" evidence="1">
    <location>
        <begin position="368"/>
        <end position="384"/>
    </location>
</feature>
<sequence length="480" mass="53897">MEDIEPHTTTVHAVLFIFVVAYALLLREIIKAVDFAVKMIALKLDPFSEASLAFAKQLQVPRLQPQQLQQEEKPSPSHPVKTRPKLSTRIVLPERCPSAIVQKCRRKKSTVKIPHQRACKVSSVRQVRKDIISKSRPRAPKVEAATEKAVDRGIPLQKQEDLPKMPVSKKTLHMIALLLDDVYGREYGSAVVRSLPAGLKYHCWLLKFTKGLIKAEDKRSQALDGKLQAKKGKGTPRARFVVSTPRFSSSLRLDLSPRPDTTLRAPNTPTIKPRFRQPSSRERLRYWYYYLCLHKMEGKYAAMLMDAQEEPTKLVPSAKKSSEPAQAMVTGAGSSCSSPVPMSSRFQCTTPLTVENFTPCESTATRSSENKNEPINKEGREGHYTKHSSADTTSNNRNTNNNYHSNQSDSSNSSHNILQPSNSHCIGGKSVHDRNGERRSTPAYCKGSGALNSYAQLRWQRDALQGRGQIPRYMQPLNRE</sequence>
<reference evidence="3 4" key="1">
    <citation type="journal article" date="2014" name="Mol. Plant">
        <title>Chromosome Scale Genome Assembly and Transcriptome Profiling of Nannochloropsis gaditana in Nitrogen Depletion.</title>
        <authorList>
            <person name="Corteggiani Carpinelli E."/>
            <person name="Telatin A."/>
            <person name="Vitulo N."/>
            <person name="Forcato C."/>
            <person name="D'Angelo M."/>
            <person name="Schiavon R."/>
            <person name="Vezzi A."/>
            <person name="Giacometti G.M."/>
            <person name="Morosinotto T."/>
            <person name="Valle G."/>
        </authorList>
    </citation>
    <scope>NUCLEOTIDE SEQUENCE [LARGE SCALE GENOMIC DNA]</scope>
    <source>
        <strain evidence="3 4">B-31</strain>
    </source>
</reference>
<accession>W7TC91</accession>
<protein>
    <submittedName>
        <fullName evidence="3">Uncharacterized protein</fullName>
    </submittedName>
</protein>
<evidence type="ECO:0000256" key="1">
    <source>
        <dbReference type="SAM" id="MobiDB-lite"/>
    </source>
</evidence>
<feature type="transmembrane region" description="Helical" evidence="2">
    <location>
        <begin position="12"/>
        <end position="30"/>
    </location>
</feature>
<feature type="region of interest" description="Disordered" evidence="1">
    <location>
        <begin position="315"/>
        <end position="336"/>
    </location>
</feature>
<comment type="caution">
    <text evidence="3">The sequence shown here is derived from an EMBL/GenBank/DDBJ whole genome shotgun (WGS) entry which is preliminary data.</text>
</comment>